<evidence type="ECO:0000256" key="2">
    <source>
        <dbReference type="ARBA" id="ARBA00022723"/>
    </source>
</evidence>
<dbReference type="GO" id="GO:0006351">
    <property type="term" value="P:DNA-templated transcription"/>
    <property type="evidence" value="ECO:0007669"/>
    <property type="project" value="InterPro"/>
</dbReference>
<evidence type="ECO:0000256" key="3">
    <source>
        <dbReference type="ARBA" id="ARBA00023015"/>
    </source>
</evidence>
<gene>
    <name evidence="9" type="ORF">TCE0_013r00829</name>
</gene>
<evidence type="ECO:0000256" key="6">
    <source>
        <dbReference type="ARBA" id="ARBA00023242"/>
    </source>
</evidence>
<accession>A0A698XMK0</accession>
<dbReference type="InterPro" id="IPR007219">
    <property type="entry name" value="XnlR_reg_dom"/>
</dbReference>
<proteinExistence type="predicted"/>
<keyword evidence="2" id="KW-0479">Metal-binding</keyword>
<keyword evidence="10" id="KW-1185">Reference proteome</keyword>
<dbReference type="Pfam" id="PF00172">
    <property type="entry name" value="Zn_clus"/>
    <property type="match status" value="1"/>
</dbReference>
<feature type="domain" description="Zn(2)-C6 fungal-type" evidence="8">
    <location>
        <begin position="35"/>
        <end position="66"/>
    </location>
</feature>
<evidence type="ECO:0000256" key="7">
    <source>
        <dbReference type="SAM" id="MobiDB-lite"/>
    </source>
</evidence>
<dbReference type="GO" id="GO:0008270">
    <property type="term" value="F:zinc ion binding"/>
    <property type="evidence" value="ECO:0007669"/>
    <property type="project" value="InterPro"/>
</dbReference>
<dbReference type="PANTHER" id="PTHR31001:SF74">
    <property type="entry name" value="ZN(II)2CYS6 TRANSCRIPTION FACTOR (EUROFUNG)"/>
    <property type="match status" value="1"/>
</dbReference>
<dbReference type="Pfam" id="PF04082">
    <property type="entry name" value="Fungal_trans"/>
    <property type="match status" value="1"/>
</dbReference>
<name>A0A698XMK0_TALPI</name>
<reference evidence="10" key="1">
    <citation type="journal article" date="2015" name="Genome Announc.">
        <title>Draft genome sequence of Talaromyces cellulolyticus strain Y-94, a source of lignocellulosic biomass-degrading enzymes.</title>
        <authorList>
            <person name="Fujii T."/>
            <person name="Koike H."/>
            <person name="Sawayama S."/>
            <person name="Yano S."/>
            <person name="Inoue H."/>
        </authorList>
    </citation>
    <scope>NUCLEOTIDE SEQUENCE [LARGE SCALE GENOMIC DNA]</scope>
    <source>
        <strain evidence="10">Y-94</strain>
    </source>
</reference>
<dbReference type="CDD" id="cd12148">
    <property type="entry name" value="fungal_TF_MHR"/>
    <property type="match status" value="1"/>
</dbReference>
<evidence type="ECO:0000313" key="10">
    <source>
        <dbReference type="Proteomes" id="UP000053095"/>
    </source>
</evidence>
<dbReference type="SMART" id="SM00906">
    <property type="entry name" value="Fungal_trans"/>
    <property type="match status" value="1"/>
</dbReference>
<dbReference type="GO" id="GO:0003677">
    <property type="term" value="F:DNA binding"/>
    <property type="evidence" value="ECO:0007669"/>
    <property type="project" value="UniProtKB-KW"/>
</dbReference>
<dbReference type="EMBL" id="DF933809">
    <property type="protein sequence ID" value="GAM33718.1"/>
    <property type="molecule type" value="Genomic_DNA"/>
</dbReference>
<keyword evidence="3" id="KW-0805">Transcription regulation</keyword>
<dbReference type="InterPro" id="IPR050613">
    <property type="entry name" value="Sec_Metabolite_Reg"/>
</dbReference>
<dbReference type="Gene3D" id="4.10.240.10">
    <property type="entry name" value="Zn(2)-C6 fungal-type DNA-binding domain"/>
    <property type="match status" value="1"/>
</dbReference>
<feature type="region of interest" description="Disordered" evidence="7">
    <location>
        <begin position="94"/>
        <end position="118"/>
    </location>
</feature>
<dbReference type="InterPro" id="IPR001138">
    <property type="entry name" value="Zn2Cys6_DnaBD"/>
</dbReference>
<evidence type="ECO:0000259" key="8">
    <source>
        <dbReference type="PROSITE" id="PS50048"/>
    </source>
</evidence>
<dbReference type="SUPFAM" id="SSF57701">
    <property type="entry name" value="Zn2/Cys6 DNA-binding domain"/>
    <property type="match status" value="1"/>
</dbReference>
<protein>
    <recommendedName>
        <fullName evidence="8">Zn(2)-C6 fungal-type domain-containing protein</fullName>
    </recommendedName>
</protein>
<dbReference type="InterPro" id="IPR036864">
    <property type="entry name" value="Zn2-C6_fun-type_DNA-bd_sf"/>
</dbReference>
<feature type="region of interest" description="Disordered" evidence="7">
    <location>
        <begin position="1"/>
        <end position="30"/>
    </location>
</feature>
<evidence type="ECO:0000256" key="4">
    <source>
        <dbReference type="ARBA" id="ARBA00023125"/>
    </source>
</evidence>
<dbReference type="GO" id="GO:0000981">
    <property type="term" value="F:DNA-binding transcription factor activity, RNA polymerase II-specific"/>
    <property type="evidence" value="ECO:0007669"/>
    <property type="project" value="InterPro"/>
</dbReference>
<evidence type="ECO:0000313" key="9">
    <source>
        <dbReference type="EMBL" id="GAM33718.1"/>
    </source>
</evidence>
<keyword evidence="5" id="KW-0804">Transcription</keyword>
<dbReference type="CDD" id="cd00067">
    <property type="entry name" value="GAL4"/>
    <property type="match status" value="1"/>
</dbReference>
<dbReference type="AlphaFoldDB" id="A0A698XMK0"/>
<comment type="subcellular location">
    <subcellularLocation>
        <location evidence="1">Nucleus</location>
    </subcellularLocation>
</comment>
<evidence type="ECO:0000256" key="1">
    <source>
        <dbReference type="ARBA" id="ARBA00004123"/>
    </source>
</evidence>
<sequence>MERAPSNAKSLSGSIAPPAELPHRRDRRREKQQLSCNFCRSRKIRCDRQLPCKTCVSKDIALSCTYTPGLLQKNPVVSVGDRIQQLEALVRSLMQQQQQQQQQPSSNEPRSGTSDNHERLRLHSNGINYISSVHWAAILDSISELNETYETERHAAMLGSINDDLPSQSPPRFLYEPVHATKDEIIFSIPNRAVVDRMVARYFNIQGVAPAVLSSVQFLKEYERFWQNLSAASFAWIGLLYSIMCLSTQYQNLTDGTTDPESLMRVHIFRERTVHCLVLGQFTKGGPHILETMLIHCTSEILLCKDAEIGLWLLLGMIVQLGLSLGYHRDPRHFPHLSPFVGEMRRRVWAAMVQMDLRLSSQRGLPRLLKSQQCDTAEPRNLLDSDFDKETLQLPASRPETEVTPVLYGLAKSRIDAISMLISDLIADVHDHTFSEILHLDEKLQAAEKSLPPIFQWQPLSQSLMIPPQILLHRVALQLGVHRLTIQLHRRYLSASYAADERYKYSVRACIGAATKILEFQQMLNEETQPDGLLYSVRWMRSSLLQSVFLLGLSVLCYSTQLIKAVNVPSFDLERVLQVLHKVYPIWLSSSTISQDARKAVEHLNLVLGYPREQHRNELDAAFNNSPLGQGTWNAGQGFLDNIADVSQALDNDLIGWDTEISSSYNMFLNDGA</sequence>
<evidence type="ECO:0000256" key="5">
    <source>
        <dbReference type="ARBA" id="ARBA00023163"/>
    </source>
</evidence>
<dbReference type="GO" id="GO:0005634">
    <property type="term" value="C:nucleus"/>
    <property type="evidence" value="ECO:0007669"/>
    <property type="project" value="UniProtKB-SubCell"/>
</dbReference>
<organism evidence="9 10">
    <name type="scientific">Talaromyces pinophilus</name>
    <name type="common">Penicillium pinophilum</name>
    <dbReference type="NCBI Taxonomy" id="128442"/>
    <lineage>
        <taxon>Eukaryota</taxon>
        <taxon>Fungi</taxon>
        <taxon>Dikarya</taxon>
        <taxon>Ascomycota</taxon>
        <taxon>Pezizomycotina</taxon>
        <taxon>Eurotiomycetes</taxon>
        <taxon>Eurotiomycetidae</taxon>
        <taxon>Eurotiales</taxon>
        <taxon>Trichocomaceae</taxon>
        <taxon>Talaromyces</taxon>
        <taxon>Talaromyces sect. Talaromyces</taxon>
    </lineage>
</organism>
<dbReference type="PROSITE" id="PS00463">
    <property type="entry name" value="ZN2_CY6_FUNGAL_1"/>
    <property type="match status" value="1"/>
</dbReference>
<dbReference type="SMART" id="SM00066">
    <property type="entry name" value="GAL4"/>
    <property type="match status" value="1"/>
</dbReference>
<dbReference type="PROSITE" id="PS50048">
    <property type="entry name" value="ZN2_CY6_FUNGAL_2"/>
    <property type="match status" value="1"/>
</dbReference>
<keyword evidence="6" id="KW-0539">Nucleus</keyword>
<feature type="compositionally biased region" description="Polar residues" evidence="7">
    <location>
        <begin position="104"/>
        <end position="114"/>
    </location>
</feature>
<keyword evidence="4" id="KW-0238">DNA-binding</keyword>
<dbReference type="Proteomes" id="UP000053095">
    <property type="component" value="Unassembled WGS sequence"/>
</dbReference>
<dbReference type="PANTHER" id="PTHR31001">
    <property type="entry name" value="UNCHARACTERIZED TRANSCRIPTIONAL REGULATORY PROTEIN"/>
    <property type="match status" value="1"/>
</dbReference>